<protein>
    <recommendedName>
        <fullName evidence="3">DUF4352 domain-containing protein</fullName>
    </recommendedName>
</protein>
<dbReference type="InterPro" id="IPR029050">
    <property type="entry name" value="Immunoprotect_excell_Ig-like"/>
</dbReference>
<dbReference type="Proteomes" id="UP000034140">
    <property type="component" value="Unassembled WGS sequence"/>
</dbReference>
<evidence type="ECO:0000256" key="1">
    <source>
        <dbReference type="ARBA" id="ARBA00022729"/>
    </source>
</evidence>
<organism evidence="4 5">
    <name type="scientific">candidate division WS6 bacterium GW2011_GWC1_36_11</name>
    <dbReference type="NCBI Taxonomy" id="1619090"/>
    <lineage>
        <taxon>Bacteria</taxon>
        <taxon>Candidatus Dojkabacteria</taxon>
    </lineage>
</organism>
<dbReference type="AlphaFoldDB" id="A0A0G0DU22"/>
<dbReference type="Pfam" id="PF11611">
    <property type="entry name" value="DUF4352"/>
    <property type="match status" value="1"/>
</dbReference>
<proteinExistence type="predicted"/>
<dbReference type="InterPro" id="IPR029051">
    <property type="entry name" value="DUF4352"/>
</dbReference>
<keyword evidence="2" id="KW-0812">Transmembrane</keyword>
<evidence type="ECO:0000313" key="4">
    <source>
        <dbReference type="EMBL" id="KKP92536.1"/>
    </source>
</evidence>
<dbReference type="EMBL" id="LBRE01000010">
    <property type="protein sequence ID" value="KKP92536.1"/>
    <property type="molecule type" value="Genomic_DNA"/>
</dbReference>
<feature type="domain" description="DUF4352" evidence="3">
    <location>
        <begin position="188"/>
        <end position="303"/>
    </location>
</feature>
<reference evidence="4 5" key="1">
    <citation type="journal article" date="2015" name="Nature">
        <title>rRNA introns, odd ribosomes, and small enigmatic genomes across a large radiation of phyla.</title>
        <authorList>
            <person name="Brown C.T."/>
            <person name="Hug L.A."/>
            <person name="Thomas B.C."/>
            <person name="Sharon I."/>
            <person name="Castelle C.J."/>
            <person name="Singh A."/>
            <person name="Wilkins M.J."/>
            <person name="Williams K.H."/>
            <person name="Banfield J.F."/>
        </authorList>
    </citation>
    <scope>NUCLEOTIDE SEQUENCE [LARGE SCALE GENOMIC DNA]</scope>
</reference>
<evidence type="ECO:0000259" key="3">
    <source>
        <dbReference type="Pfam" id="PF11611"/>
    </source>
</evidence>
<evidence type="ECO:0000256" key="2">
    <source>
        <dbReference type="SAM" id="Phobius"/>
    </source>
</evidence>
<keyword evidence="1" id="KW-0732">Signal</keyword>
<accession>A0A0G0DU22</accession>
<comment type="caution">
    <text evidence="4">The sequence shown here is derived from an EMBL/GenBank/DDBJ whole genome shotgun (WGS) entry which is preliminary data.</text>
</comment>
<keyword evidence="2" id="KW-0472">Membrane</keyword>
<evidence type="ECO:0000313" key="5">
    <source>
        <dbReference type="Proteomes" id="UP000034140"/>
    </source>
</evidence>
<sequence>MEDKKNKKSLFILLGIIVGIFILVISAFSYFRNTPSYSLLQIRKATQQRDYALFEKYVDVSSVIDNVFVDAMSDTDTEDAGMFAGLLSGLVDSAKETAKTEFRTSIENGEMANSLYSDMTFINLLTKLNIKKHGKTAEVVFKIDDSEFSSSMRNESGTWRIFKINNLENTTEEEKDTDNQINTIEKVLGEEVTLATITIKANSVEKLSELPSGYGNPTEPSDKNNVFLKLNLTIKNTSAEDVIVVNDMIVMADSQDNQYEMQALYFIADENQLYYESIRPNLAKTGHVYFEIPKSSEGYYLPISHRDTGDFYKILLGI</sequence>
<gene>
    <name evidence="4" type="ORF">UR96_C0010G0004</name>
</gene>
<feature type="transmembrane region" description="Helical" evidence="2">
    <location>
        <begin position="12"/>
        <end position="31"/>
    </location>
</feature>
<dbReference type="Gene3D" id="2.60.40.1240">
    <property type="match status" value="1"/>
</dbReference>
<keyword evidence="2" id="KW-1133">Transmembrane helix</keyword>
<name>A0A0G0DU22_9BACT</name>